<feature type="binding site" evidence="5">
    <location>
        <position position="180"/>
    </location>
    <ligand>
        <name>NADP(+)</name>
        <dbReference type="ChEBI" id="CHEBI:58349"/>
    </ligand>
</feature>
<proteinExistence type="inferred from homology"/>
<accession>A0ABY3VX25</accession>
<sequence>MDREARIYVAGHRGMVGSAITRKLIDQGYRDVLTRTHAELPLDDAVAVEEFFAAQRPQYVVLAAAKVGGIQANATRGAEFIRDNLAIQTNVIDAAYRHGARKLLFLGSSCIYPKHAEQPIVEEALLTGPLEETNLPYAVAKIAGKTMCDAYAKQYGFGAFTVMPCNVYGVGDNFHPEHSHVIAGMMRRFHEAKVSGSDRVTVWGTGSPLRELIDADDLADACVFLLRHYDGADMVNAGSGQEISIRDLALLMKSVVEFDGDVHFDAGKPDGTPRKLMDNSKLSALGWRPSLTVEAGIAKMYRWFVESGTAAELERSELVGARGGRRP</sequence>
<dbReference type="Proteomes" id="UP001055336">
    <property type="component" value="Chromosome"/>
</dbReference>
<keyword evidence="8" id="KW-1185">Reference proteome</keyword>
<reference evidence="7" key="1">
    <citation type="submission" date="2022-08" db="EMBL/GenBank/DDBJ databases">
        <title>Whole genome sequencing of non-tuberculosis mycobacteria type-strains.</title>
        <authorList>
            <person name="Igarashi Y."/>
            <person name="Osugi A."/>
            <person name="Mitarai S."/>
        </authorList>
    </citation>
    <scope>NUCLEOTIDE SEQUENCE</scope>
    <source>
        <strain evidence="7">DSM 45127</strain>
    </source>
</reference>
<feature type="binding site" evidence="5">
    <location>
        <position position="270"/>
    </location>
    <ligand>
        <name>substrate</name>
    </ligand>
</feature>
<evidence type="ECO:0000256" key="3">
    <source>
        <dbReference type="ARBA" id="ARBA00023002"/>
    </source>
</evidence>
<feature type="binding site" evidence="5">
    <location>
        <position position="203"/>
    </location>
    <ligand>
        <name>substrate</name>
    </ligand>
</feature>
<keyword evidence="4 5" id="KW-0413">Isomerase</keyword>
<evidence type="ECO:0000313" key="8">
    <source>
        <dbReference type="Proteomes" id="UP001055336"/>
    </source>
</evidence>
<comment type="catalytic activity">
    <reaction evidence="5">
        <text>GDP-beta-L-fucose + NADP(+) = GDP-4-dehydro-alpha-D-rhamnose + NADPH + H(+)</text>
        <dbReference type="Rhea" id="RHEA:18885"/>
        <dbReference type="ChEBI" id="CHEBI:15378"/>
        <dbReference type="ChEBI" id="CHEBI:57273"/>
        <dbReference type="ChEBI" id="CHEBI:57783"/>
        <dbReference type="ChEBI" id="CHEBI:57964"/>
        <dbReference type="ChEBI" id="CHEBI:58349"/>
        <dbReference type="EC" id="1.1.1.271"/>
    </reaction>
</comment>
<feature type="binding site" evidence="5">
    <location>
        <position position="141"/>
    </location>
    <ligand>
        <name>NADP(+)</name>
        <dbReference type="ChEBI" id="CHEBI:58349"/>
    </ligand>
</feature>
<organism evidence="7 8">
    <name type="scientific">Mycobacterium paraterrae</name>
    <dbReference type="NCBI Taxonomy" id="577492"/>
    <lineage>
        <taxon>Bacteria</taxon>
        <taxon>Bacillati</taxon>
        <taxon>Actinomycetota</taxon>
        <taxon>Actinomycetes</taxon>
        <taxon>Mycobacteriales</taxon>
        <taxon>Mycobacteriaceae</taxon>
        <taxon>Mycobacterium</taxon>
    </lineage>
</organism>
<feature type="site" description="Important for catalytic activity" evidence="5">
    <location>
        <position position="108"/>
    </location>
</feature>
<feature type="binding site" evidence="5">
    <location>
        <position position="210"/>
    </location>
    <ligand>
        <name>substrate</name>
    </ligand>
</feature>
<feature type="binding site" evidence="5">
    <location>
        <position position="188"/>
    </location>
    <ligand>
        <name>substrate</name>
    </ligand>
</feature>
<dbReference type="PANTHER" id="PTHR43238">
    <property type="entry name" value="GDP-L-FUCOSE SYNTHASE"/>
    <property type="match status" value="1"/>
</dbReference>
<dbReference type="InterPro" id="IPR001509">
    <property type="entry name" value="Epimerase_deHydtase"/>
</dbReference>
<evidence type="ECO:0000256" key="5">
    <source>
        <dbReference type="HAMAP-Rule" id="MF_00956"/>
    </source>
</evidence>
<keyword evidence="2 5" id="KW-0521">NADP</keyword>
<protein>
    <recommendedName>
        <fullName evidence="5">GDP-L-fucose synthase</fullName>
        <ecNumber evidence="5">1.1.1.271</ecNumber>
    </recommendedName>
    <alternativeName>
        <fullName evidence="5">GDP-4-keto-6-deoxy-D-mannose-3,5-epimerase-4-reductase</fullName>
    </alternativeName>
</protein>
<dbReference type="EC" id="1.1.1.271" evidence="5"/>
<dbReference type="Gene3D" id="3.90.25.10">
    <property type="entry name" value="UDP-galactose 4-epimerase, domain 1"/>
    <property type="match status" value="1"/>
</dbReference>
<comment type="function">
    <text evidence="5">Catalyzes the two-step NADP-dependent conversion of GDP-4-dehydro-6-deoxy-D-mannose to GDP-fucose, involving an epimerase and a reductase reaction.</text>
</comment>
<dbReference type="PANTHER" id="PTHR43238:SF1">
    <property type="entry name" value="GDP-L-FUCOSE SYNTHASE"/>
    <property type="match status" value="1"/>
</dbReference>
<keyword evidence="3 5" id="KW-0560">Oxidoreductase</keyword>
<feature type="domain" description="NAD-dependent epimerase/dehydratase" evidence="6">
    <location>
        <begin position="7"/>
        <end position="237"/>
    </location>
</feature>
<dbReference type="SUPFAM" id="SSF51735">
    <property type="entry name" value="NAD(P)-binding Rossmann-fold domains"/>
    <property type="match status" value="1"/>
</dbReference>
<evidence type="ECO:0000256" key="4">
    <source>
        <dbReference type="ARBA" id="ARBA00023235"/>
    </source>
</evidence>
<keyword evidence="5" id="KW-0511">Multifunctional enzyme</keyword>
<dbReference type="InterPro" id="IPR028614">
    <property type="entry name" value="GDP_fucose/colitose_synth"/>
</dbReference>
<gene>
    <name evidence="5" type="primary">fcl</name>
    <name evidence="7" type="ORF">MKK62_05215</name>
</gene>
<comment type="pathway">
    <text evidence="5">Nucleotide-sugar biosynthesis; GDP-L-fucose biosynthesis via de novo pathway; GDP-L-fucose from GDP-alpha-D-mannose: step 2/2.</text>
</comment>
<evidence type="ECO:0000313" key="7">
    <source>
        <dbReference type="EMBL" id="UMB72127.1"/>
    </source>
</evidence>
<dbReference type="CDD" id="cd05239">
    <property type="entry name" value="GDP_FS_SDR_e"/>
    <property type="match status" value="1"/>
</dbReference>
<dbReference type="Gene3D" id="3.40.50.720">
    <property type="entry name" value="NAD(P)-binding Rossmann-like Domain"/>
    <property type="match status" value="1"/>
</dbReference>
<dbReference type="EMBL" id="CP092488">
    <property type="protein sequence ID" value="UMB72127.1"/>
    <property type="molecule type" value="Genomic_DNA"/>
</dbReference>
<evidence type="ECO:0000259" key="6">
    <source>
        <dbReference type="Pfam" id="PF01370"/>
    </source>
</evidence>
<dbReference type="InterPro" id="IPR036291">
    <property type="entry name" value="NAD(P)-bd_dom_sf"/>
</dbReference>
<feature type="binding site" evidence="5">
    <location>
        <begin position="164"/>
        <end position="167"/>
    </location>
    <ligand>
        <name>NADP(+)</name>
        <dbReference type="ChEBI" id="CHEBI:58349"/>
    </ligand>
</feature>
<dbReference type="Pfam" id="PF01370">
    <property type="entry name" value="Epimerase"/>
    <property type="match status" value="1"/>
</dbReference>
<feature type="active site" description="Proton donor/acceptor" evidence="5">
    <location>
        <position position="137"/>
    </location>
</feature>
<dbReference type="HAMAP" id="MF_00956">
    <property type="entry name" value="GDP_fucose_synth"/>
    <property type="match status" value="1"/>
</dbReference>
<feature type="binding site" evidence="5">
    <location>
        <begin position="106"/>
        <end position="109"/>
    </location>
    <ligand>
        <name>NADP(+)</name>
        <dbReference type="ChEBI" id="CHEBI:58349"/>
    </ligand>
</feature>
<name>A0ABY3VX25_9MYCO</name>
<comment type="similarity">
    <text evidence="1 5">Belongs to the NAD(P)-dependent epimerase/dehydratase family. Fucose synthase subfamily.</text>
</comment>
<evidence type="ECO:0000256" key="2">
    <source>
        <dbReference type="ARBA" id="ARBA00022857"/>
    </source>
</evidence>
<feature type="site" description="Important for catalytic activity" evidence="5">
    <location>
        <position position="110"/>
    </location>
</feature>
<feature type="binding site" evidence="5">
    <location>
        <begin position="11"/>
        <end position="17"/>
    </location>
    <ligand>
        <name>NADP(+)</name>
        <dbReference type="ChEBI" id="CHEBI:58349"/>
    </ligand>
</feature>
<evidence type="ECO:0000256" key="1">
    <source>
        <dbReference type="ARBA" id="ARBA00005959"/>
    </source>
</evidence>